<evidence type="ECO:0000256" key="3">
    <source>
        <dbReference type="ARBA" id="ARBA00022729"/>
    </source>
</evidence>
<feature type="domain" description="Sushi" evidence="7">
    <location>
        <begin position="33"/>
        <end position="84"/>
    </location>
</feature>
<name>A0A8C1KK67_CYPCA</name>
<dbReference type="InterPro" id="IPR035976">
    <property type="entry name" value="Sushi/SCR/CCP_sf"/>
</dbReference>
<keyword evidence="2 5" id="KW-0768">Sushi</keyword>
<evidence type="ECO:0000256" key="4">
    <source>
        <dbReference type="ARBA" id="ARBA00023157"/>
    </source>
</evidence>
<proteinExistence type="predicted"/>
<dbReference type="InterPro" id="IPR051503">
    <property type="entry name" value="ComplSys_Reg/VirEntry_Med"/>
</dbReference>
<dbReference type="PROSITE" id="PS50923">
    <property type="entry name" value="SUSHI"/>
    <property type="match status" value="4"/>
</dbReference>
<evidence type="ECO:0000256" key="2">
    <source>
        <dbReference type="ARBA" id="ARBA00022659"/>
    </source>
</evidence>
<keyword evidence="4 5" id="KW-1015">Disulfide bond</keyword>
<accession>A0A8C1KK67</accession>
<evidence type="ECO:0000313" key="8">
    <source>
        <dbReference type="Ensembl" id="ENSCCRP00010048625.1"/>
    </source>
</evidence>
<dbReference type="PANTHER" id="PTHR45785:SF2">
    <property type="entry name" value="COMPLEMENT FACTOR H-RELATED"/>
    <property type="match status" value="1"/>
</dbReference>
<dbReference type="SUPFAM" id="SSF57535">
    <property type="entry name" value="Complement control module/SCR domain"/>
    <property type="match status" value="5"/>
</dbReference>
<feature type="domain" description="Sushi" evidence="7">
    <location>
        <begin position="110"/>
        <end position="173"/>
    </location>
</feature>
<dbReference type="CDD" id="cd00033">
    <property type="entry name" value="CCP"/>
    <property type="match status" value="4"/>
</dbReference>
<evidence type="ECO:0000313" key="9">
    <source>
        <dbReference type="Proteomes" id="UP000694427"/>
    </source>
</evidence>
<keyword evidence="9" id="KW-1185">Reference proteome</keyword>
<dbReference type="Gene3D" id="2.10.70.10">
    <property type="entry name" value="Complement Module, domain 1"/>
    <property type="match status" value="5"/>
</dbReference>
<evidence type="ECO:0000259" key="7">
    <source>
        <dbReference type="PROSITE" id="PS50923"/>
    </source>
</evidence>
<keyword evidence="3 6" id="KW-0732">Signal</keyword>
<dbReference type="Pfam" id="PF00084">
    <property type="entry name" value="Sushi"/>
    <property type="match status" value="4"/>
</dbReference>
<evidence type="ECO:0000256" key="6">
    <source>
        <dbReference type="SAM" id="SignalP"/>
    </source>
</evidence>
<reference evidence="8" key="1">
    <citation type="submission" date="2025-08" db="UniProtKB">
        <authorList>
            <consortium name="Ensembl"/>
        </authorList>
    </citation>
    <scope>IDENTIFICATION</scope>
</reference>
<feature type="disulfide bond" evidence="5">
    <location>
        <begin position="245"/>
        <end position="288"/>
    </location>
</feature>
<dbReference type="InterPro" id="IPR000436">
    <property type="entry name" value="Sushi_SCR_CCP_dom"/>
</dbReference>
<dbReference type="SMART" id="SM00032">
    <property type="entry name" value="CCP"/>
    <property type="match status" value="4"/>
</dbReference>
<feature type="domain" description="Sushi" evidence="7">
    <location>
        <begin position="243"/>
        <end position="301"/>
    </location>
</feature>
<evidence type="ECO:0000256" key="1">
    <source>
        <dbReference type="ARBA" id="ARBA00004328"/>
    </source>
</evidence>
<reference evidence="8" key="2">
    <citation type="submission" date="2025-09" db="UniProtKB">
        <authorList>
            <consortium name="Ensembl"/>
        </authorList>
    </citation>
    <scope>IDENTIFICATION</scope>
</reference>
<feature type="signal peptide" evidence="6">
    <location>
        <begin position="1"/>
        <end position="20"/>
    </location>
</feature>
<protein>
    <submittedName>
        <fullName evidence="8">Complement factor H like 5</fullName>
    </submittedName>
</protein>
<sequence>MSLLFINIFFLSVCVDELISIPSHTIILINVDIVVGHPGIISPYKPGHILVFRCTDVNLKMYGQRTIECLSNGKWDQSFPKCGGMKTFVDLCMIIWRTLRRPVFLLSLDVTCPLNTTENNIKIKRFPDLEGPVKPGHNLTFSCNGQGLILKGQREITCQPNGEWSSPFPKCERKDIQTCAANLTGNMIIESEVSIIPGHTLKLSCNGQGLILKGQREITCQANGEWSSPFPKCESKVTEGKITACGPPPHQENADTEEMPKNEYSYGEKVKYICYNKFTMEGYPYLTCAQGEWRGYFICLKPCMVTVEEMDKRGIELKWGERQKIFSPHKDTISFACQKGKYLKDGTDLRQTCTNGVMLLPRCA</sequence>
<comment type="subcellular location">
    <subcellularLocation>
        <location evidence="1">Virion</location>
    </subcellularLocation>
</comment>
<feature type="domain" description="Sushi" evidence="7">
    <location>
        <begin position="177"/>
        <end position="235"/>
    </location>
</feature>
<organism evidence="8 9">
    <name type="scientific">Cyprinus carpio</name>
    <name type="common">Common carp</name>
    <dbReference type="NCBI Taxonomy" id="7962"/>
    <lineage>
        <taxon>Eukaryota</taxon>
        <taxon>Metazoa</taxon>
        <taxon>Chordata</taxon>
        <taxon>Craniata</taxon>
        <taxon>Vertebrata</taxon>
        <taxon>Euteleostomi</taxon>
        <taxon>Actinopterygii</taxon>
        <taxon>Neopterygii</taxon>
        <taxon>Teleostei</taxon>
        <taxon>Ostariophysi</taxon>
        <taxon>Cypriniformes</taxon>
        <taxon>Cyprinidae</taxon>
        <taxon>Cyprininae</taxon>
        <taxon>Cyprinus</taxon>
    </lineage>
</organism>
<dbReference type="PANTHER" id="PTHR45785">
    <property type="entry name" value="COMPLEMENT FACTOR H-RELATED"/>
    <property type="match status" value="1"/>
</dbReference>
<feature type="chain" id="PRO_5034060491" evidence="6">
    <location>
        <begin position="21"/>
        <end position="364"/>
    </location>
</feature>
<dbReference type="AlphaFoldDB" id="A0A8C1KK67"/>
<dbReference type="Proteomes" id="UP000694427">
    <property type="component" value="Unplaced"/>
</dbReference>
<evidence type="ECO:0000256" key="5">
    <source>
        <dbReference type="PROSITE-ProRule" id="PRU00302"/>
    </source>
</evidence>
<dbReference type="Ensembl" id="ENSCCRT00010053291.1">
    <property type="protein sequence ID" value="ENSCCRP00010048625.1"/>
    <property type="gene ID" value="ENSCCRG00010020562.1"/>
</dbReference>
<comment type="caution">
    <text evidence="5">Lacks conserved residue(s) required for the propagation of feature annotation.</text>
</comment>